<dbReference type="InterPro" id="IPR036614">
    <property type="entry name" value="RusA-like_sf"/>
</dbReference>
<dbReference type="GO" id="GO:0000287">
    <property type="term" value="F:magnesium ion binding"/>
    <property type="evidence" value="ECO:0007669"/>
    <property type="project" value="InterPro"/>
</dbReference>
<dbReference type="EMBL" id="JAABOO010000002">
    <property type="protein sequence ID" value="NER13547.1"/>
    <property type="molecule type" value="Genomic_DNA"/>
</dbReference>
<gene>
    <name evidence="1" type="ORF">GWK08_08875</name>
</gene>
<evidence type="ECO:0000313" key="2">
    <source>
        <dbReference type="Proteomes" id="UP000468581"/>
    </source>
</evidence>
<dbReference type="GO" id="GO:0006310">
    <property type="term" value="P:DNA recombination"/>
    <property type="evidence" value="ECO:0007669"/>
    <property type="project" value="InterPro"/>
</dbReference>
<dbReference type="Proteomes" id="UP000468581">
    <property type="component" value="Unassembled WGS sequence"/>
</dbReference>
<dbReference type="Pfam" id="PF05866">
    <property type="entry name" value="RusA"/>
    <property type="match status" value="1"/>
</dbReference>
<dbReference type="Gene3D" id="3.30.1330.70">
    <property type="entry name" value="Holliday junction resolvase RusA"/>
    <property type="match status" value="1"/>
</dbReference>
<sequence>MTQTDKTYKQNPKLNLLFGFYGSKVPTKQDKFKPLEGVVYDEENDTVLDNIYVKKPVSDAVESFNKVMEDIITNKYESFFFEKPKEIEVVLSISCNKRRFYEVDVDNLAKCVLDSLKGLLFEDDSQVTGLICYKHVNDKGMNSILIGITELSPKNKGFIGDISLFSEV</sequence>
<evidence type="ECO:0000313" key="1">
    <source>
        <dbReference type="EMBL" id="NER13547.1"/>
    </source>
</evidence>
<accession>A0A6P0UKQ6</accession>
<dbReference type="InterPro" id="IPR008822">
    <property type="entry name" value="Endonuclease_RusA-like"/>
</dbReference>
<keyword evidence="2" id="KW-1185">Reference proteome</keyword>
<dbReference type="GO" id="GO:0006281">
    <property type="term" value="P:DNA repair"/>
    <property type="evidence" value="ECO:0007669"/>
    <property type="project" value="InterPro"/>
</dbReference>
<organism evidence="1 2">
    <name type="scientific">Leptobacterium flavescens</name>
    <dbReference type="NCBI Taxonomy" id="472055"/>
    <lineage>
        <taxon>Bacteria</taxon>
        <taxon>Pseudomonadati</taxon>
        <taxon>Bacteroidota</taxon>
        <taxon>Flavobacteriia</taxon>
        <taxon>Flavobacteriales</taxon>
        <taxon>Flavobacteriaceae</taxon>
        <taxon>Leptobacterium</taxon>
    </lineage>
</organism>
<protein>
    <submittedName>
        <fullName evidence="1">RusA family crossover junction endodeoxyribonuclease</fullName>
    </submittedName>
</protein>
<comment type="caution">
    <text evidence="1">The sequence shown here is derived from an EMBL/GenBank/DDBJ whole genome shotgun (WGS) entry which is preliminary data.</text>
</comment>
<reference evidence="1 2" key="1">
    <citation type="submission" date="2020-01" db="EMBL/GenBank/DDBJ databases">
        <title>Leptobacterium flavescens.</title>
        <authorList>
            <person name="Wang G."/>
        </authorList>
    </citation>
    <scope>NUCLEOTIDE SEQUENCE [LARGE SCALE GENOMIC DNA]</scope>
    <source>
        <strain evidence="1 2">KCTC 22160</strain>
    </source>
</reference>
<dbReference type="SUPFAM" id="SSF103084">
    <property type="entry name" value="Holliday junction resolvase RusA"/>
    <property type="match status" value="1"/>
</dbReference>
<dbReference type="AlphaFoldDB" id="A0A6P0UKQ6"/>
<proteinExistence type="predicted"/>
<dbReference type="RefSeq" id="WP_163606583.1">
    <property type="nucleotide sequence ID" value="NZ_JAABOO010000002.1"/>
</dbReference>
<name>A0A6P0UKQ6_9FLAO</name>